<keyword evidence="2" id="KW-1185">Reference proteome</keyword>
<dbReference type="Proteomes" id="UP001732700">
    <property type="component" value="Chromosome 2C"/>
</dbReference>
<reference evidence="1" key="1">
    <citation type="submission" date="2021-05" db="EMBL/GenBank/DDBJ databases">
        <authorList>
            <person name="Scholz U."/>
            <person name="Mascher M."/>
            <person name="Fiebig A."/>
        </authorList>
    </citation>
    <scope>NUCLEOTIDE SEQUENCE [LARGE SCALE GENOMIC DNA]</scope>
</reference>
<sequence>MDPNSTYLLKIRLIGNPKKARKEMRYFCFEKFVDSDLTNYKDLVESIVEEYPPCYLEVAHVDYYDDVMKRFLEVKSDQELLSMFEKHCCNGDIERTTEEGDKYHQSNRVGHCALC</sequence>
<protein>
    <submittedName>
        <fullName evidence="1">Uncharacterized protein</fullName>
    </submittedName>
</protein>
<evidence type="ECO:0000313" key="2">
    <source>
        <dbReference type="Proteomes" id="UP001732700"/>
    </source>
</evidence>
<reference evidence="1" key="2">
    <citation type="submission" date="2025-09" db="UniProtKB">
        <authorList>
            <consortium name="EnsemblPlants"/>
        </authorList>
    </citation>
    <scope>IDENTIFICATION</scope>
</reference>
<name>A0ACD5UKH5_AVESA</name>
<evidence type="ECO:0000313" key="1">
    <source>
        <dbReference type="EnsemblPlants" id="AVESA.00010b.r2.2CG0271820.1.CDS"/>
    </source>
</evidence>
<organism evidence="1 2">
    <name type="scientific">Avena sativa</name>
    <name type="common">Oat</name>
    <dbReference type="NCBI Taxonomy" id="4498"/>
    <lineage>
        <taxon>Eukaryota</taxon>
        <taxon>Viridiplantae</taxon>
        <taxon>Streptophyta</taxon>
        <taxon>Embryophyta</taxon>
        <taxon>Tracheophyta</taxon>
        <taxon>Spermatophyta</taxon>
        <taxon>Magnoliopsida</taxon>
        <taxon>Liliopsida</taxon>
        <taxon>Poales</taxon>
        <taxon>Poaceae</taxon>
        <taxon>BOP clade</taxon>
        <taxon>Pooideae</taxon>
        <taxon>Poodae</taxon>
        <taxon>Poeae</taxon>
        <taxon>Poeae Chloroplast Group 1 (Aveneae type)</taxon>
        <taxon>Aveninae</taxon>
        <taxon>Avena</taxon>
    </lineage>
</organism>
<dbReference type="EnsemblPlants" id="AVESA.00010b.r2.2CG0271820.1">
    <property type="protein sequence ID" value="AVESA.00010b.r2.2CG0271820.1.CDS"/>
    <property type="gene ID" value="AVESA.00010b.r2.2CG0271820"/>
</dbReference>
<proteinExistence type="predicted"/>
<accession>A0ACD5UKH5</accession>